<evidence type="ECO:0000313" key="2">
    <source>
        <dbReference type="EMBL" id="MBD1602230.1"/>
    </source>
</evidence>
<gene>
    <name evidence="2" type="ORF">HAQ05_26485</name>
</gene>
<feature type="compositionally biased region" description="Low complexity" evidence="1">
    <location>
        <begin position="34"/>
        <end position="46"/>
    </location>
</feature>
<feature type="non-terminal residue" evidence="2">
    <location>
        <position position="54"/>
    </location>
</feature>
<evidence type="ECO:0000256" key="1">
    <source>
        <dbReference type="SAM" id="MobiDB-lite"/>
    </source>
</evidence>
<dbReference type="Proteomes" id="UP000805841">
    <property type="component" value="Unassembled WGS sequence"/>
</dbReference>
<comment type="caution">
    <text evidence="2">The sequence shown here is derived from an EMBL/GenBank/DDBJ whole genome shotgun (WGS) entry which is preliminary data.</text>
</comment>
<keyword evidence="3" id="KW-1185">Reference proteome</keyword>
<protein>
    <submittedName>
        <fullName evidence="2">Type IV secretion protein Rhs</fullName>
    </submittedName>
</protein>
<organism evidence="2 3">
    <name type="scientific">Pseudomonas typographi</name>
    <dbReference type="NCBI Taxonomy" id="2715964"/>
    <lineage>
        <taxon>Bacteria</taxon>
        <taxon>Pseudomonadati</taxon>
        <taxon>Pseudomonadota</taxon>
        <taxon>Gammaproteobacteria</taxon>
        <taxon>Pseudomonadales</taxon>
        <taxon>Pseudomonadaceae</taxon>
        <taxon>Pseudomonas</taxon>
    </lineage>
</organism>
<reference evidence="2 3" key="1">
    <citation type="journal article" date="2020" name="Insects">
        <title>Bacteria Belonging to Pseudomonas typographi sp. nov. from the Bark Beetle Ips typographus Have Genomic Potential to Aid in the Host Ecology.</title>
        <authorList>
            <person name="Peral-Aranega E."/>
            <person name="Saati-Santamaria Z."/>
            <person name="Kolarik M."/>
            <person name="Rivas R."/>
            <person name="Garcia-Fraile P."/>
        </authorList>
    </citation>
    <scope>NUCLEOTIDE SEQUENCE [LARGE SCALE GENOMIC DNA]</scope>
    <source>
        <strain evidence="2 3">CA3A</strain>
    </source>
</reference>
<accession>A0ABR7Z9L0</accession>
<proteinExistence type="predicted"/>
<feature type="compositionally biased region" description="Gly residues" evidence="1">
    <location>
        <begin position="24"/>
        <end position="33"/>
    </location>
</feature>
<sequence>MLAGGSFIKLDPGGVTLLGQIKANGGGAPGMGEGAAPALPTLAQPAEGAPTGKP</sequence>
<evidence type="ECO:0000313" key="3">
    <source>
        <dbReference type="Proteomes" id="UP000805841"/>
    </source>
</evidence>
<feature type="region of interest" description="Disordered" evidence="1">
    <location>
        <begin position="21"/>
        <end position="54"/>
    </location>
</feature>
<name>A0ABR7Z9L0_9PSED</name>
<dbReference type="EMBL" id="JAAOCA010000058">
    <property type="protein sequence ID" value="MBD1602230.1"/>
    <property type="molecule type" value="Genomic_DNA"/>
</dbReference>